<organism evidence="1">
    <name type="scientific">Amphimedon queenslandica</name>
    <name type="common">Sponge</name>
    <dbReference type="NCBI Taxonomy" id="400682"/>
    <lineage>
        <taxon>Eukaryota</taxon>
        <taxon>Metazoa</taxon>
        <taxon>Porifera</taxon>
        <taxon>Demospongiae</taxon>
        <taxon>Heteroscleromorpha</taxon>
        <taxon>Haplosclerida</taxon>
        <taxon>Niphatidae</taxon>
        <taxon>Amphimedon</taxon>
    </lineage>
</organism>
<sequence length="55" mass="6668">MKSHLMEQNEHVCQIISQSYFYKLWGSELRNVIIPERSMFSKYDTCTKMANERHK</sequence>
<evidence type="ECO:0000313" key="1">
    <source>
        <dbReference type="EnsemblMetazoa" id="Aqu2.1.18046_001"/>
    </source>
</evidence>
<reference evidence="1" key="1">
    <citation type="submission" date="2017-05" db="UniProtKB">
        <authorList>
            <consortium name="EnsemblMetazoa"/>
        </authorList>
    </citation>
    <scope>IDENTIFICATION</scope>
</reference>
<name>A0A1X7TSS8_AMPQE</name>
<dbReference type="EnsemblMetazoa" id="Aqu2.1.18046_001">
    <property type="protein sequence ID" value="Aqu2.1.18046_001"/>
    <property type="gene ID" value="Aqu2.1.18046"/>
</dbReference>
<dbReference type="AlphaFoldDB" id="A0A1X7TSS8"/>
<proteinExistence type="predicted"/>
<dbReference type="InParanoid" id="A0A1X7TSS8"/>
<accession>A0A1X7TSS8</accession>
<protein>
    <submittedName>
        <fullName evidence="1">Uncharacterized protein</fullName>
    </submittedName>
</protein>